<feature type="transmembrane region" description="Helical" evidence="2">
    <location>
        <begin position="80"/>
        <end position="104"/>
    </location>
</feature>
<feature type="transmembrane region" description="Helical" evidence="2">
    <location>
        <begin position="116"/>
        <end position="136"/>
    </location>
</feature>
<feature type="region of interest" description="Disordered" evidence="1">
    <location>
        <begin position="1"/>
        <end position="23"/>
    </location>
</feature>
<feature type="transmembrane region" description="Helical" evidence="2">
    <location>
        <begin position="31"/>
        <end position="51"/>
    </location>
</feature>
<evidence type="ECO:0008006" key="5">
    <source>
        <dbReference type="Google" id="ProtNLM"/>
    </source>
</evidence>
<name>A0ABS4QAR9_9NOCA</name>
<keyword evidence="2" id="KW-0472">Membrane</keyword>
<dbReference type="EMBL" id="JAGGMR010000001">
    <property type="protein sequence ID" value="MBP2188792.1"/>
    <property type="molecule type" value="Genomic_DNA"/>
</dbReference>
<dbReference type="Proteomes" id="UP001519325">
    <property type="component" value="Unassembled WGS sequence"/>
</dbReference>
<protein>
    <recommendedName>
        <fullName evidence="5">DUF2127 domain-containing protein</fullName>
    </recommendedName>
</protein>
<organism evidence="3 4">
    <name type="scientific">Nocardia goodfellowii</name>
    <dbReference type="NCBI Taxonomy" id="882446"/>
    <lineage>
        <taxon>Bacteria</taxon>
        <taxon>Bacillati</taxon>
        <taxon>Actinomycetota</taxon>
        <taxon>Actinomycetes</taxon>
        <taxon>Mycobacteriales</taxon>
        <taxon>Nocardiaceae</taxon>
        <taxon>Nocardia</taxon>
    </lineage>
</organism>
<sequence length="180" mass="19370">MTHHLPPMPGPPPAPAQQPPMPEDVRTARQLWWGVSGVGLVQLTASIFAGMNQRKDFAEQVFDQMRETDPAYTMEQADKLALVALVFGGAVLGLALVGLTLLFAHLMARGRFWARAVLTVMGTWLVLIALLNLFAIGSVTGVAVLVAGGAAIVQGVLAGGAIYLMHRKESTAYFLAHRRR</sequence>
<dbReference type="RefSeq" id="WP_245365870.1">
    <property type="nucleotide sequence ID" value="NZ_JAGGMR010000001.1"/>
</dbReference>
<evidence type="ECO:0000313" key="3">
    <source>
        <dbReference type="EMBL" id="MBP2188792.1"/>
    </source>
</evidence>
<reference evidence="3 4" key="1">
    <citation type="submission" date="2021-03" db="EMBL/GenBank/DDBJ databases">
        <title>Sequencing the genomes of 1000 actinobacteria strains.</title>
        <authorList>
            <person name="Klenk H.-P."/>
        </authorList>
    </citation>
    <scope>NUCLEOTIDE SEQUENCE [LARGE SCALE GENOMIC DNA]</scope>
    <source>
        <strain evidence="3 4">DSM 45516</strain>
    </source>
</reference>
<evidence type="ECO:0000256" key="2">
    <source>
        <dbReference type="SAM" id="Phobius"/>
    </source>
</evidence>
<keyword evidence="2" id="KW-1133">Transmembrane helix</keyword>
<gene>
    <name evidence="3" type="ORF">BJ987_001693</name>
</gene>
<evidence type="ECO:0000256" key="1">
    <source>
        <dbReference type="SAM" id="MobiDB-lite"/>
    </source>
</evidence>
<keyword evidence="2" id="KW-0812">Transmembrane</keyword>
<feature type="compositionally biased region" description="Pro residues" evidence="1">
    <location>
        <begin position="1"/>
        <end position="22"/>
    </location>
</feature>
<accession>A0ABS4QAR9</accession>
<keyword evidence="4" id="KW-1185">Reference proteome</keyword>
<evidence type="ECO:0000313" key="4">
    <source>
        <dbReference type="Proteomes" id="UP001519325"/>
    </source>
</evidence>
<feature type="transmembrane region" description="Helical" evidence="2">
    <location>
        <begin position="142"/>
        <end position="165"/>
    </location>
</feature>
<comment type="caution">
    <text evidence="3">The sequence shown here is derived from an EMBL/GenBank/DDBJ whole genome shotgun (WGS) entry which is preliminary data.</text>
</comment>
<proteinExistence type="predicted"/>